<dbReference type="EMBL" id="SJKA01000029">
    <property type="protein sequence ID" value="TCC16296.1"/>
    <property type="molecule type" value="Genomic_DNA"/>
</dbReference>
<accession>A0A4R0HVN9</accession>
<dbReference type="Proteomes" id="UP000292695">
    <property type="component" value="Unassembled WGS sequence"/>
</dbReference>
<dbReference type="InterPro" id="IPR036388">
    <property type="entry name" value="WH-like_DNA-bd_sf"/>
</dbReference>
<dbReference type="SUPFAM" id="SSF46785">
    <property type="entry name" value="Winged helix' DNA-binding domain"/>
    <property type="match status" value="1"/>
</dbReference>
<dbReference type="AlphaFoldDB" id="A0A4R0HVN9"/>
<comment type="caution">
    <text evidence="1">The sequence shown here is derived from an EMBL/GenBank/DDBJ whole genome shotgun (WGS) entry which is preliminary data.</text>
</comment>
<protein>
    <submittedName>
        <fullName evidence="1">Transcriptional regulator</fullName>
    </submittedName>
</protein>
<dbReference type="InterPro" id="IPR051011">
    <property type="entry name" value="Metal_resp_trans_reg"/>
</dbReference>
<dbReference type="RefSeq" id="WP_131296503.1">
    <property type="nucleotide sequence ID" value="NZ_SJKA01000029.1"/>
</dbReference>
<dbReference type="InterPro" id="IPR036390">
    <property type="entry name" value="WH_DNA-bd_sf"/>
</dbReference>
<evidence type="ECO:0000313" key="2">
    <source>
        <dbReference type="Proteomes" id="UP000292695"/>
    </source>
</evidence>
<evidence type="ECO:0000313" key="1">
    <source>
        <dbReference type="EMBL" id="TCC16296.1"/>
    </source>
</evidence>
<dbReference type="Gene3D" id="1.10.10.10">
    <property type="entry name" value="Winged helix-like DNA-binding domain superfamily/Winged helix DNA-binding domain"/>
    <property type="match status" value="1"/>
</dbReference>
<dbReference type="OrthoDB" id="3808065at2"/>
<keyword evidence="2" id="KW-1185">Reference proteome</keyword>
<name>A0A4R0HVN9_9ACTN</name>
<gene>
    <name evidence="1" type="ORF">E0H50_40645</name>
</gene>
<organism evidence="1 2">
    <name type="scientific">Kribbella sindirgiensis</name>
    <dbReference type="NCBI Taxonomy" id="1124744"/>
    <lineage>
        <taxon>Bacteria</taxon>
        <taxon>Bacillati</taxon>
        <taxon>Actinomycetota</taxon>
        <taxon>Actinomycetes</taxon>
        <taxon>Propionibacteriales</taxon>
        <taxon>Kribbellaceae</taxon>
        <taxon>Kribbella</taxon>
    </lineage>
</organism>
<sequence length="326" mass="35254">MTLRMVFDRDDLHRVRLADGPDPLWELVLSLHAAREPLVPAHLARWREQATVRVAAHDHARKWLGILFTLVPLEGNFPDFLTPAYSGDSIGAGCEIVARTQRTLLRPDLEAVFTGRTPPQWVRELAAGDHRRLTDVAGAMHTGYDVLLEPVWHELTRTVGTDRRTRADALARGGVDALLRSIPGVIGWDGQVLEVGYGLRHHTVQLRGRGLTILPSFFCTERPITLIDPELPPVLVYPAAAGSPAGPRTASAQLVALLGKTRAECLAALATTLTTSGLAAHVGTSVGSASKHATVLREAGLITTVRHGGAVRHHVTELGAALLDER</sequence>
<proteinExistence type="predicted"/>
<dbReference type="PANTHER" id="PTHR43132">
    <property type="entry name" value="ARSENICAL RESISTANCE OPERON REPRESSOR ARSR-RELATED"/>
    <property type="match status" value="1"/>
</dbReference>
<reference evidence="1 2" key="1">
    <citation type="submission" date="2019-02" db="EMBL/GenBank/DDBJ databases">
        <title>Kribbella capetownensis sp. nov. and Kribbella speibonae sp. nov., isolated from soil.</title>
        <authorList>
            <person name="Curtis S.M."/>
            <person name="Norton I."/>
            <person name="Everest G.J."/>
            <person name="Meyers P.R."/>
        </authorList>
    </citation>
    <scope>NUCLEOTIDE SEQUENCE [LARGE SCALE GENOMIC DNA]</scope>
    <source>
        <strain evidence="1 2">DSM 27082</strain>
    </source>
</reference>
<dbReference type="PANTHER" id="PTHR43132:SF8">
    <property type="entry name" value="HTH-TYPE TRANSCRIPTIONAL REGULATOR KMTR"/>
    <property type="match status" value="1"/>
</dbReference>